<dbReference type="EMBL" id="LGCM01000047">
    <property type="protein sequence ID" value="KPL79645.1"/>
    <property type="molecule type" value="Genomic_DNA"/>
</dbReference>
<dbReference type="AlphaFoldDB" id="A0A0P6Y3V1"/>
<protein>
    <recommendedName>
        <fullName evidence="3">Nucleotidyl transferase AbiEii/AbiGii toxin family protein</fullName>
    </recommendedName>
</protein>
<evidence type="ECO:0000313" key="1">
    <source>
        <dbReference type="EMBL" id="KPL79645.1"/>
    </source>
</evidence>
<proteinExistence type="predicted"/>
<dbReference type="Gene3D" id="3.10.450.620">
    <property type="entry name" value="JHP933, nucleotidyltransferase-like core domain"/>
    <property type="match status" value="1"/>
</dbReference>
<sequence>MDGRNLAREYLQARILESLQKSGAMIPLAFHGGTALRFLFSHGRYSEDLDFALEGNPHTYDFRGFLKSIQTDLYPEGYPIEIKVKDQKTVNSAFIRFPGLLYELGLSSMQSEVMAVKIEVDTNPPQGAGLATSVVRRFVVLQLHHHDKASLLAGKLYAVFQRSYTKGRDIYDLLWYLSDPTWPQPNLIYLNNALSQTNWQGGLLTEENWKSQLMQRLQALNWPGVAADVRPFVPPGFNLNLLSLENFERILTV</sequence>
<gene>
    <name evidence="1" type="ORF">ADN01_14245</name>
</gene>
<organism evidence="1 2">
    <name type="scientific">Levilinea saccharolytica</name>
    <dbReference type="NCBI Taxonomy" id="229921"/>
    <lineage>
        <taxon>Bacteria</taxon>
        <taxon>Bacillati</taxon>
        <taxon>Chloroflexota</taxon>
        <taxon>Anaerolineae</taxon>
        <taxon>Anaerolineales</taxon>
        <taxon>Anaerolineaceae</taxon>
        <taxon>Levilinea</taxon>
    </lineage>
</organism>
<evidence type="ECO:0000313" key="2">
    <source>
        <dbReference type="Proteomes" id="UP000050501"/>
    </source>
</evidence>
<comment type="caution">
    <text evidence="1">The sequence shown here is derived from an EMBL/GenBank/DDBJ whole genome shotgun (WGS) entry which is preliminary data.</text>
</comment>
<accession>A0A0P6Y3V1</accession>
<evidence type="ECO:0008006" key="3">
    <source>
        <dbReference type="Google" id="ProtNLM"/>
    </source>
</evidence>
<dbReference type="STRING" id="229921.ADN01_14245"/>
<name>A0A0P6Y3V1_9CHLR</name>
<reference evidence="1 2" key="1">
    <citation type="submission" date="2015-07" db="EMBL/GenBank/DDBJ databases">
        <title>Genome sequence of Levilinea saccharolytica DSM 16555.</title>
        <authorList>
            <person name="Hemp J."/>
            <person name="Ward L.M."/>
            <person name="Pace L.A."/>
            <person name="Fischer W.W."/>
        </authorList>
    </citation>
    <scope>NUCLEOTIDE SEQUENCE [LARGE SCALE GENOMIC DNA]</scope>
    <source>
        <strain evidence="1 2">KIBI-1</strain>
    </source>
</reference>
<dbReference type="Proteomes" id="UP000050501">
    <property type="component" value="Unassembled WGS sequence"/>
</dbReference>
<keyword evidence="2" id="KW-1185">Reference proteome</keyword>
<dbReference type="InterPro" id="IPR014942">
    <property type="entry name" value="AbiEii"/>
</dbReference>
<dbReference type="Pfam" id="PF08843">
    <property type="entry name" value="AbiEii"/>
    <property type="match status" value="1"/>
</dbReference>